<organism evidence="2 3">
    <name type="scientific">Colletotrichum orchidophilum</name>
    <dbReference type="NCBI Taxonomy" id="1209926"/>
    <lineage>
        <taxon>Eukaryota</taxon>
        <taxon>Fungi</taxon>
        <taxon>Dikarya</taxon>
        <taxon>Ascomycota</taxon>
        <taxon>Pezizomycotina</taxon>
        <taxon>Sordariomycetes</taxon>
        <taxon>Hypocreomycetidae</taxon>
        <taxon>Glomerellales</taxon>
        <taxon>Glomerellaceae</taxon>
        <taxon>Colletotrichum</taxon>
    </lineage>
</organism>
<proteinExistence type="predicted"/>
<dbReference type="InterPro" id="IPR016197">
    <property type="entry name" value="Chromo-like_dom_sf"/>
</dbReference>
<evidence type="ECO:0000256" key="1">
    <source>
        <dbReference type="ARBA" id="ARBA00011353"/>
    </source>
</evidence>
<comment type="caution">
    <text evidence="2">The sequence shown here is derived from an EMBL/GenBank/DDBJ whole genome shotgun (WGS) entry which is preliminary data.</text>
</comment>
<dbReference type="OrthoDB" id="4845854at2759"/>
<evidence type="ECO:0000313" key="3">
    <source>
        <dbReference type="Proteomes" id="UP000176998"/>
    </source>
</evidence>
<dbReference type="EMBL" id="MJBS01000282">
    <property type="protein sequence ID" value="OHE90311.1"/>
    <property type="molecule type" value="Genomic_DNA"/>
</dbReference>
<dbReference type="Proteomes" id="UP000176998">
    <property type="component" value="Unassembled WGS sequence"/>
</dbReference>
<reference evidence="2 3" key="1">
    <citation type="submission" date="2016-09" db="EMBL/GenBank/DDBJ databases">
        <authorList>
            <person name="Capua I."/>
            <person name="De Benedictis P."/>
            <person name="Joannis T."/>
            <person name="Lombin L.H."/>
            <person name="Cattoli G."/>
        </authorList>
    </citation>
    <scope>NUCLEOTIDE SEQUENCE [LARGE SCALE GENOMIC DNA]</scope>
    <source>
        <strain evidence="2 3">IMI 309357</strain>
    </source>
</reference>
<gene>
    <name evidence="2" type="ORF">CORC01_14398</name>
</gene>
<dbReference type="AlphaFoldDB" id="A0A1G4AMF8"/>
<comment type="subunit">
    <text evidence="1">Component of the NuA4 histone acetyltransferase complex.</text>
</comment>
<protein>
    <recommendedName>
        <fullName evidence="4">Chromo domain-containing protein</fullName>
    </recommendedName>
</protein>
<accession>A0A1G4AMF8</accession>
<dbReference type="CDD" id="cd00024">
    <property type="entry name" value="CD_CSD"/>
    <property type="match status" value="1"/>
</dbReference>
<sequence length="132" mass="15471">MKRQPVNQSNSDDGSTMTQWPVRQIQGHGELNSVLYYKVAWEPTWESEDRLQHMLPALVAWDRRHGCSDSRRPPLRRYDPTLKHWSGKVTGRRQADGLAYYKIEWQVTREPAANLKNATSLVKAYWDKLYSL</sequence>
<keyword evidence="3" id="KW-1185">Reference proteome</keyword>
<dbReference type="RefSeq" id="XP_022467488.1">
    <property type="nucleotide sequence ID" value="XM_022626009.1"/>
</dbReference>
<dbReference type="SUPFAM" id="SSF54160">
    <property type="entry name" value="Chromo domain-like"/>
    <property type="match status" value="2"/>
</dbReference>
<dbReference type="GeneID" id="34567519"/>
<evidence type="ECO:0000313" key="2">
    <source>
        <dbReference type="EMBL" id="OHE90311.1"/>
    </source>
</evidence>
<evidence type="ECO:0008006" key="4">
    <source>
        <dbReference type="Google" id="ProtNLM"/>
    </source>
</evidence>
<name>A0A1G4AMF8_9PEZI</name>